<dbReference type="InterPro" id="IPR005532">
    <property type="entry name" value="SUMF_dom"/>
</dbReference>
<dbReference type="EMBL" id="JACYFG010000013">
    <property type="protein sequence ID" value="MBD5779752.1"/>
    <property type="molecule type" value="Genomic_DNA"/>
</dbReference>
<dbReference type="SUPFAM" id="SSF56436">
    <property type="entry name" value="C-type lectin-like"/>
    <property type="match status" value="1"/>
</dbReference>
<protein>
    <submittedName>
        <fullName evidence="2">Formylglycine-generating enzyme family protein</fullName>
    </submittedName>
</protein>
<dbReference type="GO" id="GO:0120147">
    <property type="term" value="F:formylglycine-generating oxidase activity"/>
    <property type="evidence" value="ECO:0007669"/>
    <property type="project" value="TreeGrafter"/>
</dbReference>
<evidence type="ECO:0000259" key="1">
    <source>
        <dbReference type="Pfam" id="PF03781"/>
    </source>
</evidence>
<evidence type="ECO:0000313" key="2">
    <source>
        <dbReference type="EMBL" id="MBD5779752.1"/>
    </source>
</evidence>
<dbReference type="AlphaFoldDB" id="A0A927F7M2"/>
<dbReference type="Proteomes" id="UP000622317">
    <property type="component" value="Unassembled WGS sequence"/>
</dbReference>
<keyword evidence="3" id="KW-1185">Reference proteome</keyword>
<dbReference type="PANTHER" id="PTHR23150">
    <property type="entry name" value="SULFATASE MODIFYING FACTOR 1, 2"/>
    <property type="match status" value="1"/>
</dbReference>
<dbReference type="Pfam" id="PF03781">
    <property type="entry name" value="FGE-sulfatase"/>
    <property type="match status" value="1"/>
</dbReference>
<dbReference type="InterPro" id="IPR051043">
    <property type="entry name" value="Sulfatase_Mod_Factor_Kinase"/>
</dbReference>
<dbReference type="Gene3D" id="3.90.1580.10">
    <property type="entry name" value="paralog of FGE (formylglycine-generating enzyme)"/>
    <property type="match status" value="1"/>
</dbReference>
<proteinExistence type="predicted"/>
<dbReference type="InterPro" id="IPR042095">
    <property type="entry name" value="SUMF_sf"/>
</dbReference>
<accession>A0A927F7M2</accession>
<sequence>MRLIPKGQYEPLFTSPDQPKRQNVASFELDEHPVSNRQFLAFVTENPRWQRSRVSPLFADETYLNHWESDTRLGAALEPYADYPVVNISWYAARAYASWAGKRLPTQAEWEYAALASESSANGREDPSYHQRILEWYGRPNLGYADQAPGSFRNVHGIYDLHGLVWEWVEDFNTSLTTGESRGDTGLERKFFCGSASVGASDFKDYAAFMRYGFRSSLQAKYSVNNLGFRCARDLPEPLTPASK</sequence>
<name>A0A927F7M2_9BACT</name>
<organism evidence="2 3">
    <name type="scientific">Pelagicoccus enzymogenes</name>
    <dbReference type="NCBI Taxonomy" id="2773457"/>
    <lineage>
        <taxon>Bacteria</taxon>
        <taxon>Pseudomonadati</taxon>
        <taxon>Verrucomicrobiota</taxon>
        <taxon>Opitutia</taxon>
        <taxon>Puniceicoccales</taxon>
        <taxon>Pelagicoccaceae</taxon>
        <taxon>Pelagicoccus</taxon>
    </lineage>
</organism>
<evidence type="ECO:0000313" key="3">
    <source>
        <dbReference type="Proteomes" id="UP000622317"/>
    </source>
</evidence>
<gene>
    <name evidence="2" type="ORF">IEN85_09635</name>
</gene>
<dbReference type="PANTHER" id="PTHR23150:SF19">
    <property type="entry name" value="FORMYLGLYCINE-GENERATING ENZYME"/>
    <property type="match status" value="1"/>
</dbReference>
<dbReference type="InterPro" id="IPR016187">
    <property type="entry name" value="CTDL_fold"/>
</dbReference>
<feature type="domain" description="Sulfatase-modifying factor enzyme-like" evidence="1">
    <location>
        <begin position="18"/>
        <end position="233"/>
    </location>
</feature>
<reference evidence="2" key="1">
    <citation type="submission" date="2020-09" db="EMBL/GenBank/DDBJ databases">
        <title>Pelagicoccus enzymogenes sp. nov. with an EPS production, isolated from marine sediment.</title>
        <authorList>
            <person name="Feng X."/>
        </authorList>
    </citation>
    <scope>NUCLEOTIDE SEQUENCE</scope>
    <source>
        <strain evidence="2">NFK12</strain>
    </source>
</reference>
<comment type="caution">
    <text evidence="2">The sequence shown here is derived from an EMBL/GenBank/DDBJ whole genome shotgun (WGS) entry which is preliminary data.</text>
</comment>